<dbReference type="Proteomes" id="UP000190959">
    <property type="component" value="Unassembled WGS sequence"/>
</dbReference>
<evidence type="ECO:0000256" key="8">
    <source>
        <dbReference type="ARBA" id="ARBA00023209"/>
    </source>
</evidence>
<keyword evidence="5" id="KW-0560">Oxidoreductase</keyword>
<dbReference type="GO" id="GO:0016614">
    <property type="term" value="F:oxidoreductase activity, acting on CH-OH group of donors"/>
    <property type="evidence" value="ECO:0007669"/>
    <property type="project" value="InterPro"/>
</dbReference>
<dbReference type="GO" id="GO:0046872">
    <property type="term" value="F:metal ion binding"/>
    <property type="evidence" value="ECO:0007669"/>
    <property type="project" value="UniProtKB-KW"/>
</dbReference>
<dbReference type="CDD" id="cd08175">
    <property type="entry name" value="G1PDH"/>
    <property type="match status" value="1"/>
</dbReference>
<evidence type="ECO:0000256" key="7">
    <source>
        <dbReference type="ARBA" id="ARBA00023098"/>
    </source>
</evidence>
<evidence type="ECO:0000256" key="6">
    <source>
        <dbReference type="ARBA" id="ARBA00023027"/>
    </source>
</evidence>
<evidence type="ECO:0000256" key="4">
    <source>
        <dbReference type="ARBA" id="ARBA00022857"/>
    </source>
</evidence>
<evidence type="ECO:0000256" key="2">
    <source>
        <dbReference type="ARBA" id="ARBA00022516"/>
    </source>
</evidence>
<keyword evidence="1" id="KW-0963">Cytoplasm</keyword>
<sequence length="460" mass="51505">MMVIVDVTNLKVEELIGMNFECECGKRHSVEINSVKIGNNIIERLPEFLKEFKNKKILIVQDVHTYAVAGKRVEEILQNDFSLKKFVFPQEHLLPDEYALGRVLMEIEDDTALILGVGSGVINDVCRYVAYRVHVDYAIVGTAPSMDGYASVVSPLITDGFKESHKAIYPYGIYADIEIMKNAPMYLLCSGLGDVLGKYIALADWSIANILTGEYYCKTITDMVQAAVDKCVDAAPRIPQRNDEVVKNITDALVLSGITIGMAGASRPASGSEHHIAHGWEIMFHTMNSEKKWVHGNFVGVGTAVMSMVFEVLRDLDIESVMSKRSFRTYDMNKWRQNIESVFGKVAGNVINYKKDAIELNPDKRQENAERIASSWKDILYIANTIVPSSDDIKKILQDGGCVWHPEELGIDKNLFVKTFIAAKDIRTRYGVVHLIDDLGLTEEIANLIADKLYKAQSKK</sequence>
<evidence type="ECO:0000256" key="1">
    <source>
        <dbReference type="ARBA" id="ARBA00022490"/>
    </source>
</evidence>
<accession>A0A1S9N0U6</accession>
<keyword evidence="4" id="KW-0521">NADP</keyword>
<comment type="caution">
    <text evidence="10">The sequence shown here is derived from an EMBL/GenBank/DDBJ whole genome shotgun (WGS) entry which is preliminary data.</text>
</comment>
<dbReference type="InterPro" id="IPR016205">
    <property type="entry name" value="Glycerol_DH"/>
</dbReference>
<organism evidence="10 11">
    <name type="scientific">Clostridium beijerinckii</name>
    <name type="common">Clostridium MP</name>
    <dbReference type="NCBI Taxonomy" id="1520"/>
    <lineage>
        <taxon>Bacteria</taxon>
        <taxon>Bacillati</taxon>
        <taxon>Bacillota</taxon>
        <taxon>Clostridia</taxon>
        <taxon>Eubacteriales</taxon>
        <taxon>Clostridiaceae</taxon>
        <taxon>Clostridium</taxon>
    </lineage>
</organism>
<keyword evidence="7" id="KW-0443">Lipid metabolism</keyword>
<dbReference type="GO" id="GO:0008654">
    <property type="term" value="P:phospholipid biosynthetic process"/>
    <property type="evidence" value="ECO:0007669"/>
    <property type="project" value="UniProtKB-KW"/>
</dbReference>
<keyword evidence="2" id="KW-0444">Lipid biosynthesis</keyword>
<keyword evidence="3" id="KW-0479">Metal-binding</keyword>
<dbReference type="InterPro" id="IPR032837">
    <property type="entry name" value="G1PDH"/>
</dbReference>
<evidence type="ECO:0000256" key="5">
    <source>
        <dbReference type="ARBA" id="ARBA00023002"/>
    </source>
</evidence>
<reference evidence="10 11" key="1">
    <citation type="submission" date="2017-02" db="EMBL/GenBank/DDBJ databases">
        <title>Genome sequence of Clostridium beijerinckii Br21.</title>
        <authorList>
            <person name="Fonseca B.C."/>
            <person name="Guazzaroni M.E."/>
            <person name="Riano-Pachon D.M."/>
            <person name="Reginatto V."/>
        </authorList>
    </citation>
    <scope>NUCLEOTIDE SEQUENCE [LARGE SCALE GENOMIC DNA]</scope>
    <source>
        <strain evidence="10 11">Br21</strain>
    </source>
</reference>
<dbReference type="SUPFAM" id="SSF56796">
    <property type="entry name" value="Dehydroquinate synthase-like"/>
    <property type="match status" value="1"/>
</dbReference>
<keyword evidence="8" id="KW-0594">Phospholipid biosynthesis</keyword>
<dbReference type="AlphaFoldDB" id="A0A1S9N0U6"/>
<evidence type="ECO:0000313" key="10">
    <source>
        <dbReference type="EMBL" id="OOP71157.1"/>
    </source>
</evidence>
<dbReference type="Pfam" id="PF13685">
    <property type="entry name" value="Fe-ADH_2"/>
    <property type="match status" value="1"/>
</dbReference>
<proteinExistence type="predicted"/>
<evidence type="ECO:0000256" key="3">
    <source>
        <dbReference type="ARBA" id="ARBA00022723"/>
    </source>
</evidence>
<evidence type="ECO:0000313" key="11">
    <source>
        <dbReference type="Proteomes" id="UP000190959"/>
    </source>
</evidence>
<name>A0A1S9N0U6_CLOBE</name>
<evidence type="ECO:0000256" key="9">
    <source>
        <dbReference type="ARBA" id="ARBA00023264"/>
    </source>
</evidence>
<dbReference type="EMBL" id="MWMH01000010">
    <property type="protein sequence ID" value="OOP71157.1"/>
    <property type="molecule type" value="Genomic_DNA"/>
</dbReference>
<dbReference type="PANTHER" id="PTHR43616:SF5">
    <property type="entry name" value="GLYCEROL DEHYDROGENASE 1"/>
    <property type="match status" value="1"/>
</dbReference>
<keyword evidence="9" id="KW-1208">Phospholipid metabolism</keyword>
<gene>
    <name evidence="10" type="ORF">CBEIBR21_23100</name>
</gene>
<dbReference type="Gene3D" id="3.40.50.1970">
    <property type="match status" value="1"/>
</dbReference>
<keyword evidence="6" id="KW-0520">NAD</keyword>
<dbReference type="Gene3D" id="1.20.1090.10">
    <property type="entry name" value="Dehydroquinate synthase-like - alpha domain"/>
    <property type="match status" value="1"/>
</dbReference>
<protein>
    <submittedName>
        <fullName evidence="10">sn-glycerol-1-phosphate dehydrogenase</fullName>
    </submittedName>
</protein>
<dbReference type="PANTHER" id="PTHR43616">
    <property type="entry name" value="GLYCEROL DEHYDROGENASE"/>
    <property type="match status" value="1"/>
</dbReference>